<proteinExistence type="predicted"/>
<dbReference type="Proteomes" id="UP000199561">
    <property type="component" value="Unassembled WGS sequence"/>
</dbReference>
<name>A0A1I4SQP5_9PROT</name>
<dbReference type="InterPro" id="IPR025294">
    <property type="entry name" value="DUF4156"/>
</dbReference>
<dbReference type="EMBL" id="FOUF01000026">
    <property type="protein sequence ID" value="SFM66725.1"/>
    <property type="molecule type" value="Genomic_DNA"/>
</dbReference>
<evidence type="ECO:0000313" key="2">
    <source>
        <dbReference type="Proteomes" id="UP000199561"/>
    </source>
</evidence>
<dbReference type="AlphaFoldDB" id="A0A1I4SQP5"/>
<dbReference type="Gene3D" id="3.30.110.70">
    <property type="entry name" value="Hypothetical protein apc22750. Chain B"/>
    <property type="match status" value="1"/>
</dbReference>
<accession>A0A1I4SQP5</accession>
<reference evidence="1 2" key="1">
    <citation type="submission" date="2016-10" db="EMBL/GenBank/DDBJ databases">
        <authorList>
            <person name="de Groot N.N."/>
        </authorList>
    </citation>
    <scope>NUCLEOTIDE SEQUENCE [LARGE SCALE GENOMIC DNA]</scope>
    <source>
        <strain evidence="1 2">Nm146</strain>
    </source>
</reference>
<organism evidence="1 2">
    <name type="scientific">Nitrosomonas nitrosa</name>
    <dbReference type="NCBI Taxonomy" id="52442"/>
    <lineage>
        <taxon>Bacteria</taxon>
        <taxon>Pseudomonadati</taxon>
        <taxon>Pseudomonadota</taxon>
        <taxon>Betaproteobacteria</taxon>
        <taxon>Nitrosomonadales</taxon>
        <taxon>Nitrosomonadaceae</taxon>
        <taxon>Nitrosomonas</taxon>
    </lineage>
</organism>
<dbReference type="Pfam" id="PF13698">
    <property type="entry name" value="DUF4156"/>
    <property type="match status" value="1"/>
</dbReference>
<gene>
    <name evidence="1" type="ORF">SAMN05421880_1264</name>
</gene>
<evidence type="ECO:0000313" key="1">
    <source>
        <dbReference type="EMBL" id="SFM66725.1"/>
    </source>
</evidence>
<evidence type="ECO:0008006" key="3">
    <source>
        <dbReference type="Google" id="ProtNLM"/>
    </source>
</evidence>
<keyword evidence="2" id="KW-1185">Reference proteome</keyword>
<dbReference type="RefSeq" id="WP_090670965.1">
    <property type="nucleotide sequence ID" value="NZ_FOUF01000026.1"/>
</dbReference>
<protein>
    <recommendedName>
        <fullName evidence="3">DUF4156 domain-containing protein</fullName>
    </recommendedName>
</protein>
<sequence length="169" mass="18435">MRIMVKFKLWVSQRFQHGLYKSAVRRVPDVGRFRLAAGSMRASCTVKALLERSICLVALCCFVSTGHASTPAPAPAPNDPTTVMILLGEQDLTSCKLLGNVTGSSLDSENEASYPVRLMSARNKLRNEAASLGGNTVHVRQIDARNAGRFEIPGTDKKITFTGQAYFCE</sequence>